<dbReference type="OrthoDB" id="9806380at2"/>
<dbReference type="AlphaFoldDB" id="A0A366WS42"/>
<dbReference type="SUPFAM" id="SSF54909">
    <property type="entry name" value="Dimeric alpha+beta barrel"/>
    <property type="match status" value="1"/>
</dbReference>
<proteinExistence type="predicted"/>
<name>A0A366WS42_9RHOB</name>
<comment type="caution">
    <text evidence="2">The sequence shown here is derived from an EMBL/GenBank/DDBJ whole genome shotgun (WGS) entry which is preliminary data.</text>
</comment>
<accession>A0A366WS42</accession>
<organism evidence="2 3">
    <name type="scientific">Phaeobacter gallaeciensis</name>
    <dbReference type="NCBI Taxonomy" id="60890"/>
    <lineage>
        <taxon>Bacteria</taxon>
        <taxon>Pseudomonadati</taxon>
        <taxon>Pseudomonadota</taxon>
        <taxon>Alphaproteobacteria</taxon>
        <taxon>Rhodobacterales</taxon>
        <taxon>Roseobacteraceae</taxon>
        <taxon>Phaeobacter</taxon>
    </lineage>
</organism>
<sequence length="95" mass="10388">MPKGYLVAHIRAHDMEKMQAFRALAGPAIAKYNGTVLVNAPDPEIKEGPESGISVVVEFESLDMARQFYHSDEYGAARAIREQAAQTDLLLAEGL</sequence>
<dbReference type="EMBL" id="QOCE01000038">
    <property type="protein sequence ID" value="RBW52760.1"/>
    <property type="molecule type" value="Genomic_DNA"/>
</dbReference>
<dbReference type="PANTHER" id="PTHR41521">
    <property type="match status" value="1"/>
</dbReference>
<feature type="domain" description="DUF1330" evidence="1">
    <location>
        <begin position="3"/>
        <end position="95"/>
    </location>
</feature>
<dbReference type="InterPro" id="IPR010753">
    <property type="entry name" value="DUF1330"/>
</dbReference>
<evidence type="ECO:0000313" key="3">
    <source>
        <dbReference type="Proteomes" id="UP000252706"/>
    </source>
</evidence>
<dbReference type="InterPro" id="IPR011008">
    <property type="entry name" value="Dimeric_a/b-barrel"/>
</dbReference>
<dbReference type="RefSeq" id="WP_113824476.1">
    <property type="nucleotide sequence ID" value="NZ_QOCE01000038.1"/>
</dbReference>
<evidence type="ECO:0000259" key="1">
    <source>
        <dbReference type="Pfam" id="PF07045"/>
    </source>
</evidence>
<gene>
    <name evidence="2" type="ORF">DS909_16070</name>
</gene>
<protein>
    <submittedName>
        <fullName evidence="2">DUF1330 domain-containing protein</fullName>
    </submittedName>
</protein>
<reference evidence="2 3" key="1">
    <citation type="submission" date="2018-07" db="EMBL/GenBank/DDBJ databases">
        <title>Modular assembly of carbohydrate-degrading microbial communities in the ocean.</title>
        <authorList>
            <person name="Enke T.N."/>
            <person name="Datta M.S."/>
            <person name="Schwartzman J.A."/>
            <person name="Cermak N."/>
            <person name="Schmitz D.A."/>
            <person name="Barrere J."/>
            <person name="Cordero O.X."/>
        </authorList>
    </citation>
    <scope>NUCLEOTIDE SEQUENCE [LARGE SCALE GENOMIC DNA]</scope>
    <source>
        <strain evidence="2 3">C3M10</strain>
    </source>
</reference>
<dbReference type="PANTHER" id="PTHR41521:SF4">
    <property type="entry name" value="BLR0684 PROTEIN"/>
    <property type="match status" value="1"/>
</dbReference>
<dbReference type="Proteomes" id="UP000252706">
    <property type="component" value="Unassembled WGS sequence"/>
</dbReference>
<evidence type="ECO:0000313" key="2">
    <source>
        <dbReference type="EMBL" id="RBW52760.1"/>
    </source>
</evidence>
<dbReference type="Pfam" id="PF07045">
    <property type="entry name" value="DUF1330"/>
    <property type="match status" value="1"/>
</dbReference>
<dbReference type="Gene3D" id="3.30.70.100">
    <property type="match status" value="1"/>
</dbReference>